<dbReference type="EMBL" id="CM023489">
    <property type="protein sequence ID" value="KAH6921922.1"/>
    <property type="molecule type" value="Genomic_DNA"/>
</dbReference>
<accession>A0ACB7RM03</accession>
<keyword evidence="2" id="KW-1185">Reference proteome</keyword>
<gene>
    <name evidence="1" type="ORF">HPB50_006467</name>
</gene>
<dbReference type="Proteomes" id="UP000821845">
    <property type="component" value="Chromosome 9"/>
</dbReference>
<proteinExistence type="predicted"/>
<protein>
    <submittedName>
        <fullName evidence="1">Uncharacterized protein</fullName>
    </submittedName>
</protein>
<evidence type="ECO:0000313" key="2">
    <source>
        <dbReference type="Proteomes" id="UP000821845"/>
    </source>
</evidence>
<organism evidence="1 2">
    <name type="scientific">Hyalomma asiaticum</name>
    <name type="common">Tick</name>
    <dbReference type="NCBI Taxonomy" id="266040"/>
    <lineage>
        <taxon>Eukaryota</taxon>
        <taxon>Metazoa</taxon>
        <taxon>Ecdysozoa</taxon>
        <taxon>Arthropoda</taxon>
        <taxon>Chelicerata</taxon>
        <taxon>Arachnida</taxon>
        <taxon>Acari</taxon>
        <taxon>Parasitiformes</taxon>
        <taxon>Ixodida</taxon>
        <taxon>Ixodoidea</taxon>
        <taxon>Ixodidae</taxon>
        <taxon>Hyalomminae</taxon>
        <taxon>Hyalomma</taxon>
    </lineage>
</organism>
<evidence type="ECO:0000313" key="1">
    <source>
        <dbReference type="EMBL" id="KAH6921922.1"/>
    </source>
</evidence>
<sequence length="155" mass="16490">MNLILVLLFFESAACAPAGKQALSYLELGFEELKCDYSRVPDHRTTTIINTALADAPRVHSFAFPKDHQRGRTVAVTCIVDHGTPPFNFAWSKDGRPLRATGSDKPVSKMITESVSVLTVPNVDAGDVGNYTCTASNAAGADSFTAELVISGGCP</sequence>
<reference evidence="1" key="1">
    <citation type="submission" date="2020-05" db="EMBL/GenBank/DDBJ databases">
        <title>Large-scale comparative analyses of tick genomes elucidate their genetic diversity and vector capacities.</title>
        <authorList>
            <person name="Jia N."/>
            <person name="Wang J."/>
            <person name="Shi W."/>
            <person name="Du L."/>
            <person name="Sun Y."/>
            <person name="Zhan W."/>
            <person name="Jiang J."/>
            <person name="Wang Q."/>
            <person name="Zhang B."/>
            <person name="Ji P."/>
            <person name="Sakyi L.B."/>
            <person name="Cui X."/>
            <person name="Yuan T."/>
            <person name="Jiang B."/>
            <person name="Yang W."/>
            <person name="Lam T.T.-Y."/>
            <person name="Chang Q."/>
            <person name="Ding S."/>
            <person name="Wang X."/>
            <person name="Zhu J."/>
            <person name="Ruan X."/>
            <person name="Zhao L."/>
            <person name="Wei J."/>
            <person name="Que T."/>
            <person name="Du C."/>
            <person name="Cheng J."/>
            <person name="Dai P."/>
            <person name="Han X."/>
            <person name="Huang E."/>
            <person name="Gao Y."/>
            <person name="Liu J."/>
            <person name="Shao H."/>
            <person name="Ye R."/>
            <person name="Li L."/>
            <person name="Wei W."/>
            <person name="Wang X."/>
            <person name="Wang C."/>
            <person name="Yang T."/>
            <person name="Huo Q."/>
            <person name="Li W."/>
            <person name="Guo W."/>
            <person name="Chen H."/>
            <person name="Zhou L."/>
            <person name="Ni X."/>
            <person name="Tian J."/>
            <person name="Zhou Y."/>
            <person name="Sheng Y."/>
            <person name="Liu T."/>
            <person name="Pan Y."/>
            <person name="Xia L."/>
            <person name="Li J."/>
            <person name="Zhao F."/>
            <person name="Cao W."/>
        </authorList>
    </citation>
    <scope>NUCLEOTIDE SEQUENCE</scope>
    <source>
        <strain evidence="1">Hyas-2018</strain>
    </source>
</reference>
<comment type="caution">
    <text evidence="1">The sequence shown here is derived from an EMBL/GenBank/DDBJ whole genome shotgun (WGS) entry which is preliminary data.</text>
</comment>
<name>A0ACB7RM03_HYAAI</name>